<evidence type="ECO:0000256" key="2">
    <source>
        <dbReference type="ARBA" id="ARBA00004906"/>
    </source>
</evidence>
<dbReference type="CDD" id="cd20356">
    <property type="entry name" value="Rcat_RBR_HHARI-like"/>
    <property type="match status" value="1"/>
</dbReference>
<keyword evidence="10" id="KW-0862">Zinc</keyword>
<evidence type="ECO:0000313" key="14">
    <source>
        <dbReference type="EMBL" id="KAK3604433.1"/>
    </source>
</evidence>
<keyword evidence="7" id="KW-0677">Repeat</keyword>
<evidence type="ECO:0000313" key="15">
    <source>
        <dbReference type="Proteomes" id="UP001195483"/>
    </source>
</evidence>
<dbReference type="PANTHER" id="PTHR11685">
    <property type="entry name" value="RBR FAMILY RING FINGER AND IBR DOMAIN-CONTAINING"/>
    <property type="match status" value="1"/>
</dbReference>
<dbReference type="GO" id="GO:0016567">
    <property type="term" value="P:protein ubiquitination"/>
    <property type="evidence" value="ECO:0007669"/>
    <property type="project" value="InterPro"/>
</dbReference>
<evidence type="ECO:0000256" key="11">
    <source>
        <dbReference type="PROSITE-ProRule" id="PRU00175"/>
    </source>
</evidence>
<sequence>MLVIYEKINDFPIDLIHQRNMDSNDEYAFGTDDEESDFICDDISDLYDDFIELDLESESSTVKEQQETECFKYEVLTADQILQFMADSIKEVNATAQPITRSVVSTSSDNITCEICLDSRNVNEMSGLECGHKFCLECWCEYLTSKIIDEGMGQTISCAAYDCDILVDDVTVMKLITNPKVKLKYQQILRNSFVECNRLLRWCPAPECGHAVKVSHYDTKPVTCKCGYTFCFACGENWHYPVKCFWLNKWIKKCDDDSEVSNWIAANVKSNRLLYWCKKPDCKHAVKVADYDTKPVSSKCGHTFCLACGENWHHPDKLVWLRKWRMISDDELKTYDWIAANTKECPKCHVAIERDGGCNHMICEHQNCKTEFCWACLGPWTNHVLQGNNCNNYIQNAARQVRDPEERSRVALQRYRFYWSKYVNHKQSLDFESKLNEPVRRKMEEIHNRYWIDTELLKKAMMNAVDVLCSCRKTLMYNYVFAFYLKINNQSILFEYQQKELENATEQLSAHLNMVISSKALIDNKQKIENKTRDCELRRNVLLEHAHEGYREEYWKYQEDL</sequence>
<keyword evidence="9" id="KW-0833">Ubl conjugation pathway</keyword>
<dbReference type="FunFam" id="1.20.120.1750:FF:000002">
    <property type="entry name" value="RBR-type E3 ubiquitin transferase"/>
    <property type="match status" value="1"/>
</dbReference>
<comment type="caution">
    <text evidence="14">The sequence shown here is derived from an EMBL/GenBank/DDBJ whole genome shotgun (WGS) entry which is preliminary data.</text>
</comment>
<dbReference type="Gene3D" id="1.20.120.1750">
    <property type="match status" value="2"/>
</dbReference>
<evidence type="ECO:0000259" key="13">
    <source>
        <dbReference type="PROSITE" id="PS51873"/>
    </source>
</evidence>
<gene>
    <name evidence="14" type="ORF">CHS0354_013833</name>
</gene>
<dbReference type="InterPro" id="IPR044066">
    <property type="entry name" value="TRIAD_supradom"/>
</dbReference>
<reference evidence="14" key="3">
    <citation type="submission" date="2023-05" db="EMBL/GenBank/DDBJ databases">
        <authorList>
            <person name="Smith C.H."/>
        </authorList>
    </citation>
    <scope>NUCLEOTIDE SEQUENCE</scope>
    <source>
        <strain evidence="14">CHS0354</strain>
        <tissue evidence="14">Mantle</tissue>
    </source>
</reference>
<evidence type="ECO:0000256" key="5">
    <source>
        <dbReference type="ARBA" id="ARBA00022679"/>
    </source>
</evidence>
<dbReference type="Gene3D" id="3.30.40.10">
    <property type="entry name" value="Zinc/RING finger domain, C3HC4 (zinc finger)"/>
    <property type="match status" value="1"/>
</dbReference>
<dbReference type="FunFam" id="3.30.40.10:FF:000019">
    <property type="entry name" value="RBR-type E3 ubiquitin transferase"/>
    <property type="match status" value="1"/>
</dbReference>
<keyword evidence="8 11" id="KW-0863">Zinc-finger</keyword>
<keyword evidence="5" id="KW-0808">Transferase</keyword>
<keyword evidence="15" id="KW-1185">Reference proteome</keyword>
<dbReference type="SMART" id="SM00647">
    <property type="entry name" value="IBR"/>
    <property type="match status" value="3"/>
</dbReference>
<accession>A0AAE0T766</accession>
<feature type="domain" description="RING-type" evidence="12">
    <location>
        <begin position="113"/>
        <end position="158"/>
    </location>
</feature>
<dbReference type="InterPro" id="IPR031127">
    <property type="entry name" value="E3_UB_ligase_RBR"/>
</dbReference>
<reference evidence="14" key="2">
    <citation type="journal article" date="2021" name="Genome Biol. Evol.">
        <title>Developing a high-quality reference genome for a parasitic bivalve with doubly uniparental inheritance (Bivalvia: Unionida).</title>
        <authorList>
            <person name="Smith C.H."/>
        </authorList>
    </citation>
    <scope>NUCLEOTIDE SEQUENCE</scope>
    <source>
        <strain evidence="14">CHS0354</strain>
        <tissue evidence="14">Mantle</tissue>
    </source>
</reference>
<dbReference type="EC" id="2.3.2.31" evidence="4"/>
<dbReference type="EMBL" id="JAEAOA010000847">
    <property type="protein sequence ID" value="KAK3604433.1"/>
    <property type="molecule type" value="Genomic_DNA"/>
</dbReference>
<dbReference type="AlphaFoldDB" id="A0AAE0T766"/>
<dbReference type="GO" id="GO:0008270">
    <property type="term" value="F:zinc ion binding"/>
    <property type="evidence" value="ECO:0007669"/>
    <property type="project" value="UniProtKB-KW"/>
</dbReference>
<dbReference type="SMART" id="SM00184">
    <property type="entry name" value="RING"/>
    <property type="match status" value="2"/>
</dbReference>
<evidence type="ECO:0000256" key="1">
    <source>
        <dbReference type="ARBA" id="ARBA00001798"/>
    </source>
</evidence>
<organism evidence="14 15">
    <name type="scientific">Potamilus streckersoni</name>
    <dbReference type="NCBI Taxonomy" id="2493646"/>
    <lineage>
        <taxon>Eukaryota</taxon>
        <taxon>Metazoa</taxon>
        <taxon>Spiralia</taxon>
        <taxon>Lophotrochozoa</taxon>
        <taxon>Mollusca</taxon>
        <taxon>Bivalvia</taxon>
        <taxon>Autobranchia</taxon>
        <taxon>Heteroconchia</taxon>
        <taxon>Palaeoheterodonta</taxon>
        <taxon>Unionida</taxon>
        <taxon>Unionoidea</taxon>
        <taxon>Unionidae</taxon>
        <taxon>Ambleminae</taxon>
        <taxon>Lampsilini</taxon>
        <taxon>Potamilus</taxon>
    </lineage>
</organism>
<dbReference type="InterPro" id="IPR013083">
    <property type="entry name" value="Znf_RING/FYVE/PHD"/>
</dbReference>
<evidence type="ECO:0000256" key="8">
    <source>
        <dbReference type="ARBA" id="ARBA00022771"/>
    </source>
</evidence>
<evidence type="ECO:0000256" key="10">
    <source>
        <dbReference type="ARBA" id="ARBA00022833"/>
    </source>
</evidence>
<comment type="catalytic activity">
    <reaction evidence="1">
        <text>[E2 ubiquitin-conjugating enzyme]-S-ubiquitinyl-L-cysteine + [acceptor protein]-L-lysine = [E2 ubiquitin-conjugating enzyme]-L-cysteine + [acceptor protein]-N(6)-ubiquitinyl-L-lysine.</text>
        <dbReference type="EC" id="2.3.2.31"/>
    </reaction>
</comment>
<feature type="domain" description="RING-type" evidence="13">
    <location>
        <begin position="109"/>
        <end position="394"/>
    </location>
</feature>
<comment type="pathway">
    <text evidence="2">Protein modification; protein ubiquitination.</text>
</comment>
<dbReference type="Proteomes" id="UP001195483">
    <property type="component" value="Unassembled WGS sequence"/>
</dbReference>
<evidence type="ECO:0000256" key="4">
    <source>
        <dbReference type="ARBA" id="ARBA00012251"/>
    </source>
</evidence>
<comment type="similarity">
    <text evidence="3">Belongs to the RBR family. Ariadne subfamily.</text>
</comment>
<proteinExistence type="inferred from homology"/>
<dbReference type="Pfam" id="PF01485">
    <property type="entry name" value="IBR"/>
    <property type="match status" value="2"/>
</dbReference>
<dbReference type="InterPro" id="IPR054694">
    <property type="entry name" value="Parkin-like_IBR"/>
</dbReference>
<dbReference type="CDD" id="cd16626">
    <property type="entry name" value="RING-HC_RBR_HHARI"/>
    <property type="match status" value="1"/>
</dbReference>
<keyword evidence="6" id="KW-0479">Metal-binding</keyword>
<evidence type="ECO:0000256" key="9">
    <source>
        <dbReference type="ARBA" id="ARBA00022786"/>
    </source>
</evidence>
<dbReference type="Pfam" id="PF22605">
    <property type="entry name" value="IBR_2"/>
    <property type="match status" value="1"/>
</dbReference>
<dbReference type="CDD" id="cd20343">
    <property type="entry name" value="BRcat_RBR_HHARI-like"/>
    <property type="match status" value="1"/>
</dbReference>
<dbReference type="PROSITE" id="PS50089">
    <property type="entry name" value="ZF_RING_2"/>
    <property type="match status" value="1"/>
</dbReference>
<protein>
    <recommendedName>
        <fullName evidence="4">RBR-type E3 ubiquitin transferase</fullName>
        <ecNumber evidence="4">2.3.2.31</ecNumber>
    </recommendedName>
</protein>
<evidence type="ECO:0000256" key="6">
    <source>
        <dbReference type="ARBA" id="ARBA00022723"/>
    </source>
</evidence>
<dbReference type="InterPro" id="IPR002867">
    <property type="entry name" value="IBR_dom"/>
</dbReference>
<dbReference type="GO" id="GO:0061630">
    <property type="term" value="F:ubiquitin protein ligase activity"/>
    <property type="evidence" value="ECO:0007669"/>
    <property type="project" value="UniProtKB-EC"/>
</dbReference>
<evidence type="ECO:0000256" key="3">
    <source>
        <dbReference type="ARBA" id="ARBA00005884"/>
    </source>
</evidence>
<dbReference type="SUPFAM" id="SSF57850">
    <property type="entry name" value="RING/U-box"/>
    <property type="match status" value="4"/>
</dbReference>
<name>A0AAE0T766_9BIVA</name>
<evidence type="ECO:0000259" key="12">
    <source>
        <dbReference type="PROSITE" id="PS50089"/>
    </source>
</evidence>
<reference evidence="14" key="1">
    <citation type="journal article" date="2021" name="Genome Biol. Evol.">
        <title>A High-Quality Reference Genome for a Parasitic Bivalve with Doubly Uniparental Inheritance (Bivalvia: Unionida).</title>
        <authorList>
            <person name="Smith C.H."/>
        </authorList>
    </citation>
    <scope>NUCLEOTIDE SEQUENCE</scope>
    <source>
        <strain evidence="14">CHS0354</strain>
    </source>
</reference>
<dbReference type="InterPro" id="IPR001841">
    <property type="entry name" value="Znf_RING"/>
</dbReference>
<dbReference type="PROSITE" id="PS51873">
    <property type="entry name" value="TRIAD"/>
    <property type="match status" value="1"/>
</dbReference>
<evidence type="ECO:0000256" key="7">
    <source>
        <dbReference type="ARBA" id="ARBA00022737"/>
    </source>
</evidence>